<dbReference type="OrthoDB" id="48988at2759"/>
<evidence type="ECO:0000313" key="1">
    <source>
        <dbReference type="EMBL" id="PVH98337.1"/>
    </source>
</evidence>
<dbReference type="SUPFAM" id="SSF51430">
    <property type="entry name" value="NAD(P)-linked oxidoreductase"/>
    <property type="match status" value="1"/>
</dbReference>
<dbReference type="AlphaFoldDB" id="A0A2V1DJI0"/>
<sequence length="121" mass="13548">MNDGILQGKFKKFGLPNYTAEEVQKFLDICEEQGYTKPNVYEGHYNAIIAAATILEFADKNGISGHAAAIRWTAFHSELDVKHGDSIIFWVSKIEQLHRTLDAFEAGPRSTDLAEAITDIY</sequence>
<protein>
    <submittedName>
        <fullName evidence="1">Uncharacterized protein</fullName>
    </submittedName>
</protein>
<dbReference type="Proteomes" id="UP000244855">
    <property type="component" value="Unassembled WGS sequence"/>
</dbReference>
<dbReference type="Gene3D" id="3.20.20.100">
    <property type="entry name" value="NADP-dependent oxidoreductase domain"/>
    <property type="match status" value="1"/>
</dbReference>
<accession>A0A2V1DJI0</accession>
<evidence type="ECO:0000313" key="2">
    <source>
        <dbReference type="Proteomes" id="UP000244855"/>
    </source>
</evidence>
<organism evidence="1 2">
    <name type="scientific">Periconia macrospinosa</name>
    <dbReference type="NCBI Taxonomy" id="97972"/>
    <lineage>
        <taxon>Eukaryota</taxon>
        <taxon>Fungi</taxon>
        <taxon>Dikarya</taxon>
        <taxon>Ascomycota</taxon>
        <taxon>Pezizomycotina</taxon>
        <taxon>Dothideomycetes</taxon>
        <taxon>Pleosporomycetidae</taxon>
        <taxon>Pleosporales</taxon>
        <taxon>Massarineae</taxon>
        <taxon>Periconiaceae</taxon>
        <taxon>Periconia</taxon>
    </lineage>
</organism>
<gene>
    <name evidence="1" type="ORF">DM02DRAFT_657464</name>
</gene>
<dbReference type="EMBL" id="KZ805416">
    <property type="protein sequence ID" value="PVH98337.1"/>
    <property type="molecule type" value="Genomic_DNA"/>
</dbReference>
<proteinExistence type="predicted"/>
<dbReference type="InterPro" id="IPR036812">
    <property type="entry name" value="NAD(P)_OxRdtase_dom_sf"/>
</dbReference>
<keyword evidence="2" id="KW-1185">Reference proteome</keyword>
<name>A0A2V1DJI0_9PLEO</name>
<reference evidence="1 2" key="1">
    <citation type="journal article" date="2018" name="Sci. Rep.">
        <title>Comparative genomics provides insights into the lifestyle and reveals functional heterogeneity of dark septate endophytic fungi.</title>
        <authorList>
            <person name="Knapp D.G."/>
            <person name="Nemeth J.B."/>
            <person name="Barry K."/>
            <person name="Hainaut M."/>
            <person name="Henrissat B."/>
            <person name="Johnson J."/>
            <person name="Kuo A."/>
            <person name="Lim J.H.P."/>
            <person name="Lipzen A."/>
            <person name="Nolan M."/>
            <person name="Ohm R.A."/>
            <person name="Tamas L."/>
            <person name="Grigoriev I.V."/>
            <person name="Spatafora J.W."/>
            <person name="Nagy L.G."/>
            <person name="Kovacs G.M."/>
        </authorList>
    </citation>
    <scope>NUCLEOTIDE SEQUENCE [LARGE SCALE GENOMIC DNA]</scope>
    <source>
        <strain evidence="1 2">DSE2036</strain>
    </source>
</reference>
<dbReference type="STRING" id="97972.A0A2V1DJI0"/>